<dbReference type="Pfam" id="PF22770">
    <property type="entry name" value="POP1_C"/>
    <property type="match status" value="1"/>
</dbReference>
<feature type="region of interest" description="Disordered" evidence="4">
    <location>
        <begin position="773"/>
        <end position="833"/>
    </location>
</feature>
<feature type="compositionally biased region" description="Polar residues" evidence="4">
    <location>
        <begin position="97"/>
        <end position="108"/>
    </location>
</feature>
<dbReference type="InterPro" id="IPR055079">
    <property type="entry name" value="POP1_C"/>
</dbReference>
<comment type="caution">
    <text evidence="8">The sequence shown here is derived from an EMBL/GenBank/DDBJ whole genome shotgun (WGS) entry which is preliminary data.</text>
</comment>
<feature type="compositionally biased region" description="Basic and acidic residues" evidence="4">
    <location>
        <begin position="420"/>
        <end position="429"/>
    </location>
</feature>
<dbReference type="Pfam" id="PF08170">
    <property type="entry name" value="POPLD"/>
    <property type="match status" value="1"/>
</dbReference>
<evidence type="ECO:0000313" key="8">
    <source>
        <dbReference type="EMBL" id="KAK1331939.1"/>
    </source>
</evidence>
<feature type="compositionally biased region" description="Low complexity" evidence="4">
    <location>
        <begin position="773"/>
        <end position="785"/>
    </location>
</feature>
<comment type="subcellular location">
    <subcellularLocation>
        <location evidence="1">Nucleus</location>
    </subcellularLocation>
</comment>
<dbReference type="GO" id="GO:0001682">
    <property type="term" value="P:tRNA 5'-leader removal"/>
    <property type="evidence" value="ECO:0007669"/>
    <property type="project" value="InterPro"/>
</dbReference>
<evidence type="ECO:0000256" key="2">
    <source>
        <dbReference type="ARBA" id="ARBA00022694"/>
    </source>
</evidence>
<keyword evidence="2" id="KW-0819">tRNA processing</keyword>
<dbReference type="PANTHER" id="PTHR22731">
    <property type="entry name" value="RIBONUCLEASES P/MRP PROTEIN SUBUNIT POP1"/>
    <property type="match status" value="1"/>
</dbReference>
<dbReference type="InterPro" id="IPR039182">
    <property type="entry name" value="Pop1"/>
</dbReference>
<evidence type="ECO:0000256" key="3">
    <source>
        <dbReference type="ARBA" id="ARBA00023242"/>
    </source>
</evidence>
<evidence type="ECO:0000256" key="4">
    <source>
        <dbReference type="SAM" id="MobiDB-lite"/>
    </source>
</evidence>
<dbReference type="GO" id="GO:0000172">
    <property type="term" value="C:ribonuclease MRP complex"/>
    <property type="evidence" value="ECO:0007669"/>
    <property type="project" value="InterPro"/>
</dbReference>
<feature type="compositionally biased region" description="Basic and acidic residues" evidence="4">
    <location>
        <begin position="1"/>
        <end position="28"/>
    </location>
</feature>
<feature type="region of interest" description="Disordered" evidence="4">
    <location>
        <begin position="85"/>
        <end position="125"/>
    </location>
</feature>
<keyword evidence="9" id="KW-1185">Reference proteome</keyword>
<feature type="region of interest" description="Disordered" evidence="4">
    <location>
        <begin position="933"/>
        <end position="967"/>
    </location>
</feature>
<dbReference type="Proteomes" id="UP001177744">
    <property type="component" value="Unassembled WGS sequence"/>
</dbReference>
<keyword evidence="3" id="KW-0539">Nucleus</keyword>
<feature type="domain" description="POPLD" evidence="6">
    <location>
        <begin position="666"/>
        <end position="757"/>
    </location>
</feature>
<evidence type="ECO:0000256" key="1">
    <source>
        <dbReference type="ARBA" id="ARBA00004123"/>
    </source>
</evidence>
<feature type="domain" description="POP1 C-terminal" evidence="7">
    <location>
        <begin position="895"/>
        <end position="1047"/>
    </location>
</feature>
<dbReference type="InterPro" id="IPR012590">
    <property type="entry name" value="POPLD_dom"/>
</dbReference>
<dbReference type="AlphaFoldDB" id="A0AA40HIP1"/>
<name>A0AA40HIP1_CNENI</name>
<protein>
    <submittedName>
        <fullName evidence="8">Uncharacterized protein</fullName>
    </submittedName>
</protein>
<sequence>MVCDPERNKEGLFQRGRERDRELETSMREKHRSAASCTPPTGDVPATKKCLMQKKGKHAKKMRNQPTNVTLSSGFVADRGVKHLNGGGKPFRAQKLDPSSGTSRQQQAKMAHYSPPRPDVNEQSSSKVMFKKKGGWKAGPEGTSQEIPKYITASTFAQARAAEISAMLKAVTQKSSNSLVFQTLPRHMRRRAMSHNVKRLPRRLQEIAQKEAEKAVHQKKEHSKNKCHKARRCHINRMLEFNRRQKKNRWLETHIWHAKRFHMVKQWGYCLGERPTVKSHRACYRAMTNRCLLQDLSYYCCLELKGKEEEILKALSPMCSIDTGLTFAAVHCLSGKRQGSLMLYRAHQYPRGMLGPVSFIWKPERTPGDTSESRQLWIWLHPTLKQDILEEIKAVCQCIEPVESATCIPDPLLTPAQEKSQTKLPDEKIGKKRKRKDDGENATPIKKFVGDGTRDAHQPRSWSSSTTGVVIRDLTMEINRFRLIGPLSHAILTEALQAAAVHTEGEDTENTPHHWWIETCKNPDRVSLHHRQEAIFDLLGGITSPAEIPAGTILGLTVGDPRINLPQKRSQVLPDPEKCQDNEEVRQLRLEGVPVECAHSFIWNPAICKSVTENKMSDQVTNGVRVIVLEKLSQLSEWSHESKIPLLLVHQPGMVTGDGRRGWGSGWDVLLPKGWGMAFWIPLVKRNHHGGRLKGDGVHSQYKRSPFTPGDFPDCSAGVLFAEEQAKDLLEKYKRRRSIPRERYSTLGTLAPFCLPWEQLTRDWESRVQAQEELSGASSLSGGESTQETRRPVLPRLDKLLRGPVEGAQPARLPGARGSDGHECPAQAGTEQVPGQDARGRLFCVLRSRASLKQLSAWCRPSSGDSRAARQAPGRGQQELTPEARRSLLARFPRALVWVSLSLPGKGSPEPHAMICVPAEEDLRQLRRDRLYWGPRNPSTATQRGSKERLCKRRSPPGGAHLRGRDHSDPLLAADLTARGVARTLGFLRAPRNQVGVLCGNVLLGYPCHGGFVKRAGCCAAFERVCLTGLEAGNPRQGGASGGLVLLPSLTAPTRALARGALRV</sequence>
<evidence type="ECO:0000259" key="7">
    <source>
        <dbReference type="Pfam" id="PF22770"/>
    </source>
</evidence>
<feature type="compositionally biased region" description="Basic and acidic residues" evidence="4">
    <location>
        <begin position="787"/>
        <end position="801"/>
    </location>
</feature>
<organism evidence="8 9">
    <name type="scientific">Cnephaeus nilssonii</name>
    <name type="common">Northern bat</name>
    <name type="synonym">Eptesicus nilssonii</name>
    <dbReference type="NCBI Taxonomy" id="3371016"/>
    <lineage>
        <taxon>Eukaryota</taxon>
        <taxon>Metazoa</taxon>
        <taxon>Chordata</taxon>
        <taxon>Craniata</taxon>
        <taxon>Vertebrata</taxon>
        <taxon>Euteleostomi</taxon>
        <taxon>Mammalia</taxon>
        <taxon>Eutheria</taxon>
        <taxon>Laurasiatheria</taxon>
        <taxon>Chiroptera</taxon>
        <taxon>Yangochiroptera</taxon>
        <taxon>Vespertilionidae</taxon>
        <taxon>Cnephaeus</taxon>
    </lineage>
</organism>
<feature type="region of interest" description="Disordered" evidence="4">
    <location>
        <begin position="860"/>
        <end position="881"/>
    </location>
</feature>
<feature type="domain" description="Pop1 N-terminal" evidence="5">
    <location>
        <begin position="217"/>
        <end position="306"/>
    </location>
</feature>
<dbReference type="Pfam" id="PF06978">
    <property type="entry name" value="POP1_N"/>
    <property type="match status" value="1"/>
</dbReference>
<accession>A0AA40HIP1</accession>
<gene>
    <name evidence="8" type="ORF">QTO34_007616</name>
</gene>
<feature type="compositionally biased region" description="Basic and acidic residues" evidence="4">
    <location>
        <begin position="448"/>
        <end position="458"/>
    </location>
</feature>
<evidence type="ECO:0000259" key="6">
    <source>
        <dbReference type="Pfam" id="PF08170"/>
    </source>
</evidence>
<dbReference type="InterPro" id="IPR009723">
    <property type="entry name" value="Pop1_N"/>
</dbReference>
<dbReference type="PANTHER" id="PTHR22731:SF3">
    <property type="entry name" value="RIBONUCLEASES P_MRP PROTEIN SUBUNIT POP1"/>
    <property type="match status" value="1"/>
</dbReference>
<reference evidence="8" key="1">
    <citation type="submission" date="2023-06" db="EMBL/GenBank/DDBJ databases">
        <title>Reference genome for the Northern bat (Eptesicus nilssonii), a most northern bat species.</title>
        <authorList>
            <person name="Laine V.N."/>
            <person name="Pulliainen A.T."/>
            <person name="Lilley T.M."/>
        </authorList>
    </citation>
    <scope>NUCLEOTIDE SEQUENCE</scope>
    <source>
        <strain evidence="8">BLF_Eptnil</strain>
        <tissue evidence="8">Kidney</tissue>
    </source>
</reference>
<dbReference type="EMBL" id="JAULJE010000019">
    <property type="protein sequence ID" value="KAK1331939.1"/>
    <property type="molecule type" value="Genomic_DNA"/>
</dbReference>
<evidence type="ECO:0000259" key="5">
    <source>
        <dbReference type="Pfam" id="PF06978"/>
    </source>
</evidence>
<evidence type="ECO:0000313" key="9">
    <source>
        <dbReference type="Proteomes" id="UP001177744"/>
    </source>
</evidence>
<feature type="region of interest" description="Disordered" evidence="4">
    <location>
        <begin position="1"/>
        <end position="47"/>
    </location>
</feature>
<feature type="region of interest" description="Disordered" evidence="4">
    <location>
        <begin position="410"/>
        <end position="463"/>
    </location>
</feature>
<dbReference type="GO" id="GO:0005655">
    <property type="term" value="C:nucleolar ribonuclease P complex"/>
    <property type="evidence" value="ECO:0007669"/>
    <property type="project" value="InterPro"/>
</dbReference>
<proteinExistence type="predicted"/>